<accession>A0A2T0W7L4</accession>
<gene>
    <name evidence="2" type="ORF">CLV38_10927</name>
</gene>
<organism evidence="2 3">
    <name type="scientific">Alkalibacterium olivapovliticus</name>
    <dbReference type="NCBI Taxonomy" id="99907"/>
    <lineage>
        <taxon>Bacteria</taxon>
        <taxon>Bacillati</taxon>
        <taxon>Bacillota</taxon>
        <taxon>Bacilli</taxon>
        <taxon>Lactobacillales</taxon>
        <taxon>Carnobacteriaceae</taxon>
        <taxon>Alkalibacterium</taxon>
    </lineage>
</organism>
<dbReference type="GO" id="GO:0009100">
    <property type="term" value="P:glycoprotein metabolic process"/>
    <property type="evidence" value="ECO:0007669"/>
    <property type="project" value="UniProtKB-ARBA"/>
</dbReference>
<keyword evidence="3" id="KW-1185">Reference proteome</keyword>
<dbReference type="PANTHER" id="PTHR43404">
    <property type="entry name" value="LIPOPOLYSACCHARIDE CHOLINEPHOSPHOTRANSFERASE LICD"/>
    <property type="match status" value="1"/>
</dbReference>
<dbReference type="RefSeq" id="WP_106192751.1">
    <property type="nucleotide sequence ID" value="NZ_PVTO01000009.1"/>
</dbReference>
<sequence length="283" mass="33016">MTETTAISDETLEQLKITLLEIMSDFDAFCKTHQLSYFLIGGTLLGAVRHKGFIPWDDDLDVVMPRDDYQRFIKLFHEEAQTKYVIQSIETDENYWLPFAKLRKNLTLYDDLPTRYVESHRGIFIDIFPLDHAQEPDHKGQGRKVKLAKLLRKIADFKTTALFSKDTGSKGKYLVKNTVATLFKPFSTHQILMWQKRIITSLGNAESDYYINVGSQYNFKKQTMPKDVYHPPKQLEFEGRSFDVPGEYEVVLKRIFSENYMELPPEDKRQTHAPARIIFDTTI</sequence>
<name>A0A2T0W7L4_9LACT</name>
<dbReference type="InterPro" id="IPR007074">
    <property type="entry name" value="LicD/FKTN/FKRP_NTP_transf"/>
</dbReference>
<feature type="domain" description="LicD/FKTN/FKRP nucleotidyltransferase" evidence="1">
    <location>
        <begin position="30"/>
        <end position="256"/>
    </location>
</feature>
<dbReference type="Pfam" id="PF04991">
    <property type="entry name" value="LicD"/>
    <property type="match status" value="1"/>
</dbReference>
<keyword evidence="2" id="KW-0808">Transferase</keyword>
<dbReference type="PANTHER" id="PTHR43404:SF2">
    <property type="entry name" value="LIPOPOLYSACCHARIDE CHOLINEPHOSPHOTRANSFERASE LICD"/>
    <property type="match status" value="1"/>
</dbReference>
<evidence type="ECO:0000259" key="1">
    <source>
        <dbReference type="Pfam" id="PF04991"/>
    </source>
</evidence>
<evidence type="ECO:0000313" key="3">
    <source>
        <dbReference type="Proteomes" id="UP000238205"/>
    </source>
</evidence>
<dbReference type="GO" id="GO:0016740">
    <property type="term" value="F:transferase activity"/>
    <property type="evidence" value="ECO:0007669"/>
    <property type="project" value="UniProtKB-KW"/>
</dbReference>
<reference evidence="2 3" key="1">
    <citation type="submission" date="2018-03" db="EMBL/GenBank/DDBJ databases">
        <title>Genomic Encyclopedia of Archaeal and Bacterial Type Strains, Phase II (KMG-II): from individual species to whole genera.</title>
        <authorList>
            <person name="Goeker M."/>
        </authorList>
    </citation>
    <scope>NUCLEOTIDE SEQUENCE [LARGE SCALE GENOMIC DNA]</scope>
    <source>
        <strain evidence="2 3">DSM 13175</strain>
    </source>
</reference>
<proteinExistence type="predicted"/>
<dbReference type="EMBL" id="PVTO01000009">
    <property type="protein sequence ID" value="PRY82698.1"/>
    <property type="molecule type" value="Genomic_DNA"/>
</dbReference>
<evidence type="ECO:0000313" key="2">
    <source>
        <dbReference type="EMBL" id="PRY82698.1"/>
    </source>
</evidence>
<dbReference type="InterPro" id="IPR052942">
    <property type="entry name" value="LPS_cholinephosphotransferase"/>
</dbReference>
<comment type="caution">
    <text evidence="2">The sequence shown here is derived from an EMBL/GenBank/DDBJ whole genome shotgun (WGS) entry which is preliminary data.</text>
</comment>
<dbReference type="Proteomes" id="UP000238205">
    <property type="component" value="Unassembled WGS sequence"/>
</dbReference>
<protein>
    <submittedName>
        <fullName evidence="2">Lipopolysaccharide cholinephosphotransferase</fullName>
    </submittedName>
</protein>
<dbReference type="OrthoDB" id="9786100at2"/>
<dbReference type="AlphaFoldDB" id="A0A2T0W7L4"/>